<dbReference type="AlphaFoldDB" id="A0A2I9DEP8"/>
<dbReference type="InterPro" id="IPR011990">
    <property type="entry name" value="TPR-like_helical_dom_sf"/>
</dbReference>
<dbReference type="Proteomes" id="UP000236569">
    <property type="component" value="Unassembled WGS sequence"/>
</dbReference>
<sequence length="297" mass="32684">MPMRPLPLFSLALCALVGSASALPASVTLKNIRHEYQGPDNCAPVTALTVLGYYGTRVSQAGAANAMKDYPGDPQVTSLELAAYLGRSGLRSVIRYAGDAEVLRELVSRGFPVVVQQRLRTGSNVAHFRTVYGYSRGRFLVSDPIRGPSLSLTTAEMQDLWRYYNGEYLVAYPPGKEAQVRAALGEDFGVAANWRHARLHGEQDVRARPNDPYAWWGLAKANLRLGKVAAASGNFDRAVALGVPTLYLLYRQEALEAWTRAGEHRKTLNLARRALRAYPRSKELLHFEQLASRALGA</sequence>
<reference evidence="4" key="1">
    <citation type="submission" date="2018-01" db="EMBL/GenBank/DDBJ databases">
        <title>Draft Genome Sequence of the Radioresistant Bacterium Deinococcus aerius TR0125, Isolated from the Higher Atmosphere above Japan.</title>
        <authorList>
            <person name="Satoh K."/>
            <person name="Arai H."/>
            <person name="Sanzen T."/>
            <person name="Kawaguchi Y."/>
            <person name="Hayashi H."/>
            <person name="Yokobori S."/>
            <person name="Yamagishi A."/>
            <person name="Oono Y."/>
            <person name="Narumi I."/>
        </authorList>
    </citation>
    <scope>NUCLEOTIDE SEQUENCE [LARGE SCALE GENOMIC DNA]</scope>
    <source>
        <strain evidence="4">TR0125</strain>
    </source>
</reference>
<accession>A0A2I9DEP8</accession>
<feature type="chain" id="PRO_5014409965" evidence="1">
    <location>
        <begin position="23"/>
        <end position="297"/>
    </location>
</feature>
<name>A0A2I9DEP8_9DEIO</name>
<evidence type="ECO:0000256" key="1">
    <source>
        <dbReference type="SAM" id="SignalP"/>
    </source>
</evidence>
<proteinExistence type="predicted"/>
<feature type="signal peptide" evidence="1">
    <location>
        <begin position="1"/>
        <end position="22"/>
    </location>
</feature>
<evidence type="ECO:0000313" key="3">
    <source>
        <dbReference type="EMBL" id="GBF04448.1"/>
    </source>
</evidence>
<dbReference type="Gene3D" id="1.25.40.10">
    <property type="entry name" value="Tetratricopeptide repeat domain"/>
    <property type="match status" value="1"/>
</dbReference>
<comment type="caution">
    <text evidence="3">The sequence shown here is derived from an EMBL/GenBank/DDBJ whole genome shotgun (WGS) entry which is preliminary data.</text>
</comment>
<evidence type="ECO:0000259" key="2">
    <source>
        <dbReference type="Pfam" id="PF13529"/>
    </source>
</evidence>
<gene>
    <name evidence="3" type="ORF">DAERI_020045</name>
</gene>
<feature type="domain" description="Peptidase C39-like" evidence="2">
    <location>
        <begin position="31"/>
        <end position="144"/>
    </location>
</feature>
<dbReference type="EMBL" id="BFAG01000002">
    <property type="protein sequence ID" value="GBF04448.1"/>
    <property type="molecule type" value="Genomic_DNA"/>
</dbReference>
<dbReference type="SUPFAM" id="SSF48452">
    <property type="entry name" value="TPR-like"/>
    <property type="match status" value="1"/>
</dbReference>
<keyword evidence="4" id="KW-1185">Reference proteome</keyword>
<dbReference type="InterPro" id="IPR039564">
    <property type="entry name" value="Peptidase_C39-like"/>
</dbReference>
<evidence type="ECO:0000313" key="4">
    <source>
        <dbReference type="Proteomes" id="UP000236569"/>
    </source>
</evidence>
<dbReference type="Pfam" id="PF13529">
    <property type="entry name" value="Peptidase_C39_2"/>
    <property type="match status" value="1"/>
</dbReference>
<protein>
    <submittedName>
        <fullName evidence="3">Peptidase C39A</fullName>
    </submittedName>
</protein>
<dbReference type="Gene3D" id="3.90.70.10">
    <property type="entry name" value="Cysteine proteinases"/>
    <property type="match status" value="1"/>
</dbReference>
<organism evidence="3 4">
    <name type="scientific">Deinococcus aerius</name>
    <dbReference type="NCBI Taxonomy" id="200253"/>
    <lineage>
        <taxon>Bacteria</taxon>
        <taxon>Thermotogati</taxon>
        <taxon>Deinococcota</taxon>
        <taxon>Deinococci</taxon>
        <taxon>Deinococcales</taxon>
        <taxon>Deinococcaceae</taxon>
        <taxon>Deinococcus</taxon>
    </lineage>
</organism>
<keyword evidence="1" id="KW-0732">Signal</keyword>